<keyword evidence="3" id="KW-1185">Reference proteome</keyword>
<dbReference type="InterPro" id="IPR001584">
    <property type="entry name" value="Integrase_cat-core"/>
</dbReference>
<reference evidence="2 3" key="1">
    <citation type="submission" date="2014-12" db="EMBL/GenBank/DDBJ databases">
        <title>Draft genome sequences of 10 type strains of Lactococcus.</title>
        <authorList>
            <person name="Sun Z."/>
            <person name="Zhong Z."/>
            <person name="Liu W."/>
            <person name="Zhang W."/>
            <person name="Zhang H."/>
        </authorList>
    </citation>
    <scope>NUCLEOTIDE SEQUENCE [LARGE SCALE GENOMIC DNA]</scope>
    <source>
        <strain evidence="2 3">DSM 6634</strain>
    </source>
</reference>
<name>A0A2A5S674_9LACT</name>
<dbReference type="SUPFAM" id="SSF53098">
    <property type="entry name" value="Ribonuclease H-like"/>
    <property type="match status" value="1"/>
</dbReference>
<accession>A0A2A5S674</accession>
<evidence type="ECO:0000313" key="2">
    <source>
        <dbReference type="EMBL" id="PCS08950.1"/>
    </source>
</evidence>
<dbReference type="AlphaFoldDB" id="A0A2A5S674"/>
<dbReference type="PANTHER" id="PTHR46889">
    <property type="entry name" value="TRANSPOSASE INSF FOR INSERTION SEQUENCE IS3B-RELATED"/>
    <property type="match status" value="1"/>
</dbReference>
<dbReference type="Proteomes" id="UP000218282">
    <property type="component" value="Unassembled WGS sequence"/>
</dbReference>
<dbReference type="GO" id="GO:0015074">
    <property type="term" value="P:DNA integration"/>
    <property type="evidence" value="ECO:0007669"/>
    <property type="project" value="InterPro"/>
</dbReference>
<dbReference type="Pfam" id="PF13333">
    <property type="entry name" value="rve_2"/>
    <property type="match status" value="1"/>
</dbReference>
<gene>
    <name evidence="2" type="ORF">RU86_GL000186</name>
</gene>
<organism evidence="2 3">
    <name type="scientific">Pseudolactococcus piscium</name>
    <dbReference type="NCBI Taxonomy" id="1364"/>
    <lineage>
        <taxon>Bacteria</taxon>
        <taxon>Bacillati</taxon>
        <taxon>Bacillota</taxon>
        <taxon>Bacilli</taxon>
        <taxon>Lactobacillales</taxon>
        <taxon>Streptococcaceae</taxon>
        <taxon>Pseudolactococcus</taxon>
    </lineage>
</organism>
<dbReference type="InterPro" id="IPR050900">
    <property type="entry name" value="Transposase_IS3/IS150/IS904"/>
</dbReference>
<dbReference type="EMBL" id="JXJW01000001">
    <property type="protein sequence ID" value="PCS08950.1"/>
    <property type="molecule type" value="Genomic_DNA"/>
</dbReference>
<protein>
    <recommendedName>
        <fullName evidence="1">Integrase catalytic domain-containing protein</fullName>
    </recommendedName>
</protein>
<feature type="domain" description="Integrase catalytic" evidence="1">
    <location>
        <begin position="2"/>
        <end position="47"/>
    </location>
</feature>
<comment type="caution">
    <text evidence="2">The sequence shown here is derived from an EMBL/GenBank/DDBJ whole genome shotgun (WGS) entry which is preliminary data.</text>
</comment>
<proteinExistence type="predicted"/>
<dbReference type="InterPro" id="IPR012337">
    <property type="entry name" value="RNaseH-like_sf"/>
</dbReference>
<evidence type="ECO:0000259" key="1">
    <source>
        <dbReference type="Pfam" id="PF13333"/>
    </source>
</evidence>
<evidence type="ECO:0000313" key="3">
    <source>
        <dbReference type="Proteomes" id="UP000218282"/>
    </source>
</evidence>
<sequence>MKKEEVYQTVYPDFESAKQELFRYIEGWYNQNRIHSRINYLTPNQVEQGA</sequence>